<keyword evidence="2" id="KW-0472">Membrane</keyword>
<proteinExistence type="predicted"/>
<feature type="transmembrane region" description="Helical" evidence="2">
    <location>
        <begin position="99"/>
        <end position="118"/>
    </location>
</feature>
<evidence type="ECO:0000256" key="2">
    <source>
        <dbReference type="SAM" id="Phobius"/>
    </source>
</evidence>
<gene>
    <name evidence="3" type="ORF">ACFQPS_14365</name>
</gene>
<dbReference type="EMBL" id="JBHTCM010000015">
    <property type="protein sequence ID" value="MFC7334349.1"/>
    <property type="molecule type" value="Genomic_DNA"/>
</dbReference>
<comment type="caution">
    <text evidence="3">The sequence shown here is derived from an EMBL/GenBank/DDBJ whole genome shotgun (WGS) entry which is preliminary data.</text>
</comment>
<dbReference type="Proteomes" id="UP001596456">
    <property type="component" value="Unassembled WGS sequence"/>
</dbReference>
<accession>A0ABW2KWB8</accession>
<evidence type="ECO:0000313" key="3">
    <source>
        <dbReference type="EMBL" id="MFC7334349.1"/>
    </source>
</evidence>
<name>A0ABW2KWB8_9PROT</name>
<sequence length="151" mass="15707">MSTESAHGESGAHGFDPAGRPDAGRDERPLTALLTDLAQETGDLVRKEVELARAELAEKATQATRGAVSLAVGGAVCFLGLIFLLLSATLALANVVPPWAAALIVGGAVLLIGGIMVLSGRSRLSADNLQPRRTVETLKEDGRWAKAQIGR</sequence>
<keyword evidence="2" id="KW-0812">Transmembrane</keyword>
<evidence type="ECO:0000256" key="1">
    <source>
        <dbReference type="SAM" id="MobiDB-lite"/>
    </source>
</evidence>
<organism evidence="3 4">
    <name type="scientific">Rhodocista pekingensis</name>
    <dbReference type="NCBI Taxonomy" id="201185"/>
    <lineage>
        <taxon>Bacteria</taxon>
        <taxon>Pseudomonadati</taxon>
        <taxon>Pseudomonadota</taxon>
        <taxon>Alphaproteobacteria</taxon>
        <taxon>Rhodospirillales</taxon>
        <taxon>Azospirillaceae</taxon>
        <taxon>Rhodocista</taxon>
    </lineage>
</organism>
<keyword evidence="4" id="KW-1185">Reference proteome</keyword>
<dbReference type="Pfam" id="PF07332">
    <property type="entry name" value="Phage_holin_3_6"/>
    <property type="match status" value="1"/>
</dbReference>
<dbReference type="RefSeq" id="WP_377359908.1">
    <property type="nucleotide sequence ID" value="NZ_JBHTCM010000015.1"/>
</dbReference>
<feature type="transmembrane region" description="Helical" evidence="2">
    <location>
        <begin position="68"/>
        <end position="93"/>
    </location>
</feature>
<feature type="region of interest" description="Disordered" evidence="1">
    <location>
        <begin position="1"/>
        <end position="26"/>
    </location>
</feature>
<protein>
    <submittedName>
        <fullName evidence="3">Phage holin family protein</fullName>
    </submittedName>
</protein>
<evidence type="ECO:0000313" key="4">
    <source>
        <dbReference type="Proteomes" id="UP001596456"/>
    </source>
</evidence>
<reference evidence="4" key="1">
    <citation type="journal article" date="2019" name="Int. J. Syst. Evol. Microbiol.">
        <title>The Global Catalogue of Microorganisms (GCM) 10K type strain sequencing project: providing services to taxonomists for standard genome sequencing and annotation.</title>
        <authorList>
            <consortium name="The Broad Institute Genomics Platform"/>
            <consortium name="The Broad Institute Genome Sequencing Center for Infectious Disease"/>
            <person name="Wu L."/>
            <person name="Ma J."/>
        </authorList>
    </citation>
    <scope>NUCLEOTIDE SEQUENCE [LARGE SCALE GENOMIC DNA]</scope>
    <source>
        <strain evidence="4">CGMCC 1.16275</strain>
    </source>
</reference>
<keyword evidence="2" id="KW-1133">Transmembrane helix</keyword>
<dbReference type="InterPro" id="IPR009937">
    <property type="entry name" value="Phage_holin_3_6"/>
</dbReference>